<comment type="subcellular location">
    <subcellularLocation>
        <location evidence="1">Membrane</location>
        <topology evidence="1">Multi-pass membrane protein</topology>
    </subcellularLocation>
</comment>
<dbReference type="GO" id="GO:0022857">
    <property type="term" value="F:transmembrane transporter activity"/>
    <property type="evidence" value="ECO:0007669"/>
    <property type="project" value="InterPro"/>
</dbReference>
<comment type="caution">
    <text evidence="6">The sequence shown here is derived from an EMBL/GenBank/DDBJ whole genome shotgun (WGS) entry which is preliminary data.</text>
</comment>
<keyword evidence="4" id="KW-0812">Transmembrane</keyword>
<feature type="transmembrane region" description="Helical" evidence="4">
    <location>
        <begin position="174"/>
        <end position="192"/>
    </location>
</feature>
<feature type="transmembrane region" description="Helical" evidence="4">
    <location>
        <begin position="204"/>
        <end position="224"/>
    </location>
</feature>
<dbReference type="InterPro" id="IPR036259">
    <property type="entry name" value="MFS_trans_sf"/>
</dbReference>
<evidence type="ECO:0000256" key="1">
    <source>
        <dbReference type="ARBA" id="ARBA00004141"/>
    </source>
</evidence>
<feature type="transmembrane region" description="Helical" evidence="4">
    <location>
        <begin position="45"/>
        <end position="73"/>
    </location>
</feature>
<evidence type="ECO:0000256" key="3">
    <source>
        <dbReference type="ARBA" id="ARBA00022801"/>
    </source>
</evidence>
<dbReference type="EMBL" id="VCHE01000029">
    <property type="protein sequence ID" value="KAB2575820.1"/>
    <property type="molecule type" value="Genomic_DNA"/>
</dbReference>
<dbReference type="PANTHER" id="PTHR42693:SF53">
    <property type="entry name" value="ENDO-4-O-SULFATASE"/>
    <property type="match status" value="1"/>
</dbReference>
<sequence>MATSKPNSIVGVKRSDPDPGVVVNMSRSETVGEIEELQYDTPRGWACVVGVFLIAVHTWGMSSAYGVFLTYYATYPSFQPTSNVMFAYVGGLSIAVAFITSPLVGYYVSKGYSRPILFTGVLIEAGSYVGASFATRSWHLFLTQGFGYGLGMGMLYTGSVGIISQWFRRHTGFANALGAAGTGVGGLAYSLGTNRMLENLGYAMTMRVLAILIFCFNGIAVLLLRNRNEQIGVIARSPFNYRLLTTPGYPLILVYGLCCLFGYIMGLFSMSSYCTSIGLTASQGSVAVAMMSVGQAIGRPAIGFLCDNIGILNVTTSAAAFSTILNFVMWPLAKSYSVILVYGLLAGTVTGTFYAEVAPLTAQVVGLRELDRALSLIWLVLVIPALFSQVVANSLIEIGNGSFLIISQPPTATDRAMAQPKNILLLVADDLGREQMGCYGCKAIKTPHLDALSASGTQFDMAFTSTASCSGSRTVIYTGLHTHETGSYGLNHERNGFQTFANIETAPEAFNKIGYKTGILGKIHVGPDDKYPWQVQEESDSRNVAYIADRASAFFRGAQDESKPFFLTVGFVDPHRHIPHRGGFGNVKGNHDPRLKDHVYKPEDVEVPSFLSDIPEVRQELAEYYRAITRMDQGVGLILAALDAAGQRDNTLVLFLSDNGPPFINSKTTLFEAGVRLPFLLRAPNISAPGSVNPNLVSYVDILPTFLDWAGHGGVNAPEGKIQRRGRSILSVLGKDNQDEAWGQVFGSHTFHEITNYWPTRFMRNRRFKYHRNVCWKLDFPMAMDLYASLSFEGMRNSSPPMIGKRKFRDYIQRPPEELYDLENDPLEVENLAGRPEFQDTLKEMRKALEEWQLETRDLWLWRDGTAVVLYTADRYNYAREGLRIPDRFDQDAENPGTQNVEFFPLKE</sequence>
<evidence type="ECO:0000313" key="6">
    <source>
        <dbReference type="EMBL" id="KAB2575820.1"/>
    </source>
</evidence>
<evidence type="ECO:0000259" key="5">
    <source>
        <dbReference type="Pfam" id="PF00884"/>
    </source>
</evidence>
<reference evidence="6 7" key="1">
    <citation type="journal article" date="2019" name="Sci. Rep.">
        <title>A multi-omics analysis of the grapevine pathogen Lasiodiplodia theobromae reveals that temperature affects the expression of virulence- and pathogenicity-related genes.</title>
        <authorList>
            <person name="Felix C."/>
            <person name="Meneses R."/>
            <person name="Goncalves M.F.M."/>
            <person name="Tilleman L."/>
            <person name="Duarte A.S."/>
            <person name="Jorrin-Novo J.V."/>
            <person name="Van de Peer Y."/>
            <person name="Deforce D."/>
            <person name="Van Nieuwerburgh F."/>
            <person name="Esteves A.C."/>
            <person name="Alves A."/>
        </authorList>
    </citation>
    <scope>NUCLEOTIDE SEQUENCE [LARGE SCALE GENOMIC DNA]</scope>
    <source>
        <strain evidence="6 7">LA-SOL3</strain>
    </source>
</reference>
<dbReference type="InterPro" id="IPR000917">
    <property type="entry name" value="Sulfatase_N"/>
</dbReference>
<feature type="transmembrane region" description="Helical" evidence="4">
    <location>
        <begin position="146"/>
        <end position="167"/>
    </location>
</feature>
<feature type="transmembrane region" description="Helical" evidence="4">
    <location>
        <begin position="115"/>
        <end position="134"/>
    </location>
</feature>
<gene>
    <name evidence="6" type="primary">SGSH</name>
    <name evidence="6" type="ORF">DBV05_g5539</name>
</gene>
<keyword evidence="4" id="KW-0472">Membrane</keyword>
<accession>A0A5N5DEE1</accession>
<dbReference type="AlphaFoldDB" id="A0A5N5DEE1"/>
<feature type="transmembrane region" description="Helical" evidence="4">
    <location>
        <begin position="336"/>
        <end position="355"/>
    </location>
</feature>
<feature type="transmembrane region" description="Helical" evidence="4">
    <location>
        <begin position="309"/>
        <end position="330"/>
    </location>
</feature>
<name>A0A5N5DEE1_9PEZI</name>
<dbReference type="GO" id="GO:0016020">
    <property type="term" value="C:membrane"/>
    <property type="evidence" value="ECO:0007669"/>
    <property type="project" value="UniProtKB-SubCell"/>
</dbReference>
<dbReference type="CDD" id="cd16027">
    <property type="entry name" value="SGSH"/>
    <property type="match status" value="1"/>
</dbReference>
<dbReference type="Proteomes" id="UP000325902">
    <property type="component" value="Unassembled WGS sequence"/>
</dbReference>
<proteinExistence type="inferred from homology"/>
<feature type="transmembrane region" description="Helical" evidence="4">
    <location>
        <begin position="85"/>
        <end position="108"/>
    </location>
</feature>
<feature type="domain" description="Sulfatase N-terminal" evidence="5">
    <location>
        <begin position="421"/>
        <end position="711"/>
    </location>
</feature>
<dbReference type="GO" id="GO:0004065">
    <property type="term" value="F:arylsulfatase activity"/>
    <property type="evidence" value="ECO:0007669"/>
    <property type="project" value="TreeGrafter"/>
</dbReference>
<feature type="transmembrane region" description="Helical" evidence="4">
    <location>
        <begin position="277"/>
        <end position="297"/>
    </location>
</feature>
<dbReference type="InterPro" id="IPR011701">
    <property type="entry name" value="MFS"/>
</dbReference>
<keyword evidence="3 6" id="KW-0378">Hydrolase</keyword>
<evidence type="ECO:0000313" key="7">
    <source>
        <dbReference type="Proteomes" id="UP000325902"/>
    </source>
</evidence>
<comment type="similarity">
    <text evidence="2">Belongs to the sulfatase family.</text>
</comment>
<evidence type="ECO:0000256" key="4">
    <source>
        <dbReference type="SAM" id="Phobius"/>
    </source>
</evidence>
<keyword evidence="7" id="KW-1185">Reference proteome</keyword>
<feature type="transmembrane region" description="Helical" evidence="4">
    <location>
        <begin position="376"/>
        <end position="396"/>
    </location>
</feature>
<dbReference type="SUPFAM" id="SSF103473">
    <property type="entry name" value="MFS general substrate transporter"/>
    <property type="match status" value="1"/>
</dbReference>
<dbReference type="Pfam" id="PF00884">
    <property type="entry name" value="Sulfatase"/>
    <property type="match status" value="1"/>
</dbReference>
<dbReference type="InterPro" id="IPR050738">
    <property type="entry name" value="Sulfatase"/>
</dbReference>
<dbReference type="Gene3D" id="1.20.1250.20">
    <property type="entry name" value="MFS general substrate transporter like domains"/>
    <property type="match status" value="2"/>
</dbReference>
<dbReference type="OrthoDB" id="103349at2759"/>
<dbReference type="SUPFAM" id="SSF53649">
    <property type="entry name" value="Alkaline phosphatase-like"/>
    <property type="match status" value="1"/>
</dbReference>
<evidence type="ECO:0000256" key="2">
    <source>
        <dbReference type="ARBA" id="ARBA00008779"/>
    </source>
</evidence>
<dbReference type="PANTHER" id="PTHR42693">
    <property type="entry name" value="ARYLSULFATASE FAMILY MEMBER"/>
    <property type="match status" value="1"/>
</dbReference>
<dbReference type="Gene3D" id="3.40.720.10">
    <property type="entry name" value="Alkaline Phosphatase, subunit A"/>
    <property type="match status" value="1"/>
</dbReference>
<keyword evidence="4" id="KW-1133">Transmembrane helix</keyword>
<organism evidence="6 7">
    <name type="scientific">Lasiodiplodia theobromae</name>
    <dbReference type="NCBI Taxonomy" id="45133"/>
    <lineage>
        <taxon>Eukaryota</taxon>
        <taxon>Fungi</taxon>
        <taxon>Dikarya</taxon>
        <taxon>Ascomycota</taxon>
        <taxon>Pezizomycotina</taxon>
        <taxon>Dothideomycetes</taxon>
        <taxon>Dothideomycetes incertae sedis</taxon>
        <taxon>Botryosphaeriales</taxon>
        <taxon>Botryosphaeriaceae</taxon>
        <taxon>Lasiodiplodia</taxon>
    </lineage>
</organism>
<dbReference type="InterPro" id="IPR017850">
    <property type="entry name" value="Alkaline_phosphatase_core_sf"/>
</dbReference>
<protein>
    <submittedName>
        <fullName evidence="6">N-sulfoglucosamine sulfohydrolase</fullName>
    </submittedName>
</protein>
<feature type="transmembrane region" description="Helical" evidence="4">
    <location>
        <begin position="244"/>
        <end position="265"/>
    </location>
</feature>
<dbReference type="Pfam" id="PF07690">
    <property type="entry name" value="MFS_1"/>
    <property type="match status" value="1"/>
</dbReference>